<feature type="compositionally biased region" description="Polar residues" evidence="1">
    <location>
        <begin position="46"/>
        <end position="69"/>
    </location>
</feature>
<protein>
    <submittedName>
        <fullName evidence="2">Protein required for attachment to host cells</fullName>
    </submittedName>
</protein>
<dbReference type="AlphaFoldDB" id="A0A2V3U4V8"/>
<keyword evidence="3" id="KW-1185">Reference proteome</keyword>
<reference evidence="2 3" key="1">
    <citation type="submission" date="2018-05" db="EMBL/GenBank/DDBJ databases">
        <title>Genomic Encyclopedia of Type Strains, Phase IV (KMG-IV): sequencing the most valuable type-strain genomes for metagenomic binning, comparative biology and taxonomic classification.</title>
        <authorList>
            <person name="Goeker M."/>
        </authorList>
    </citation>
    <scope>NUCLEOTIDE SEQUENCE [LARGE SCALE GENOMIC DNA]</scope>
    <source>
        <strain evidence="2 3">DSM 6462</strain>
    </source>
</reference>
<name>A0A2V3U4V8_9HYPH</name>
<dbReference type="Pfam" id="PF18856">
    <property type="entry name" value="baeRF_family12"/>
    <property type="match status" value="1"/>
</dbReference>
<dbReference type="RefSeq" id="WP_110377948.1">
    <property type="nucleotide sequence ID" value="NZ_CAKNFM010000006.1"/>
</dbReference>
<gene>
    <name evidence="2" type="ORF">C7450_11635</name>
</gene>
<evidence type="ECO:0000313" key="3">
    <source>
        <dbReference type="Proteomes" id="UP000248021"/>
    </source>
</evidence>
<comment type="caution">
    <text evidence="2">The sequence shown here is derived from an EMBL/GenBank/DDBJ whole genome shotgun (WGS) entry which is preliminary data.</text>
</comment>
<dbReference type="InterPro" id="IPR041374">
    <property type="entry name" value="BaeRF_family12"/>
</dbReference>
<evidence type="ECO:0000256" key="1">
    <source>
        <dbReference type="SAM" id="MobiDB-lite"/>
    </source>
</evidence>
<evidence type="ECO:0000313" key="2">
    <source>
        <dbReference type="EMBL" id="PXW52462.1"/>
    </source>
</evidence>
<accession>A0A2V3U4V8</accession>
<proteinExistence type="predicted"/>
<organism evidence="2 3">
    <name type="scientific">Chelatococcus asaccharovorans</name>
    <dbReference type="NCBI Taxonomy" id="28210"/>
    <lineage>
        <taxon>Bacteria</taxon>
        <taxon>Pseudomonadati</taxon>
        <taxon>Pseudomonadota</taxon>
        <taxon>Alphaproteobacteria</taxon>
        <taxon>Hyphomicrobiales</taxon>
        <taxon>Chelatococcaceae</taxon>
        <taxon>Chelatococcus</taxon>
    </lineage>
</organism>
<dbReference type="EMBL" id="QJJK01000016">
    <property type="protein sequence ID" value="PXW52462.1"/>
    <property type="molecule type" value="Genomic_DNA"/>
</dbReference>
<feature type="region of interest" description="Disordered" evidence="1">
    <location>
        <begin position="36"/>
        <end position="72"/>
    </location>
</feature>
<dbReference type="Proteomes" id="UP000248021">
    <property type="component" value="Unassembled WGS sequence"/>
</dbReference>
<sequence length="147" mass="16072">MKLRIPHDAWVVVCDGRKALFLRNEGNEAVPNLKVERTSEAPENPTAAQQGTDKPGRSQNVVGPTSAVDQTDWHARAEAEFAAITARAIETLDRSENGGLVLVAPPRTLAVLREHIARTFRASIIAEVDKDLTKHPVHEITRLLTAA</sequence>
<dbReference type="OrthoDB" id="9812459at2"/>